<keyword evidence="3 8" id="KW-0805">Transcription regulation</keyword>
<feature type="compositionally biased region" description="Basic residues" evidence="9">
    <location>
        <begin position="244"/>
        <end position="261"/>
    </location>
</feature>
<dbReference type="GO" id="GO:0003677">
    <property type="term" value="F:DNA binding"/>
    <property type="evidence" value="ECO:0007669"/>
    <property type="project" value="UniProtKB-KW"/>
</dbReference>
<proteinExistence type="inferred from homology"/>
<dbReference type="InParanoid" id="T1FM77"/>
<evidence type="ECO:0000256" key="2">
    <source>
        <dbReference type="ARBA" id="ARBA00005249"/>
    </source>
</evidence>
<dbReference type="GO" id="GO:0006367">
    <property type="term" value="P:transcription initiation at RNA polymerase II promoter"/>
    <property type="evidence" value="ECO:0000318"/>
    <property type="project" value="GO_Central"/>
</dbReference>
<dbReference type="InterPro" id="IPR011039">
    <property type="entry name" value="TFIIF_interaction"/>
</dbReference>
<dbReference type="RefSeq" id="XP_009019429.1">
    <property type="nucleotide sequence ID" value="XM_009021181.1"/>
</dbReference>
<dbReference type="CTD" id="20209926"/>
<comment type="similarity">
    <text evidence="2 8">Belongs to the TFIIF alpha subunit family.</text>
</comment>
<feature type="compositionally biased region" description="Acidic residues" evidence="9">
    <location>
        <begin position="265"/>
        <end position="279"/>
    </location>
</feature>
<dbReference type="OMA" id="VTCGKTM"/>
<feature type="compositionally biased region" description="Polar residues" evidence="9">
    <location>
        <begin position="380"/>
        <end position="397"/>
    </location>
</feature>
<dbReference type="GO" id="GO:0005674">
    <property type="term" value="C:transcription factor TFIIF complex"/>
    <property type="evidence" value="ECO:0000318"/>
    <property type="project" value="GO_Central"/>
</dbReference>
<dbReference type="SUPFAM" id="SSF50916">
    <property type="entry name" value="Rap30/74 interaction domains"/>
    <property type="match status" value="1"/>
</dbReference>
<feature type="compositionally biased region" description="Basic and acidic residues" evidence="9">
    <location>
        <begin position="344"/>
        <end position="358"/>
    </location>
</feature>
<gene>
    <name evidence="11" type="primary">20209926</name>
    <name evidence="10" type="ORF">HELRODRAFT_184964</name>
</gene>
<dbReference type="InterPro" id="IPR036390">
    <property type="entry name" value="WH_DNA-bd_sf"/>
</dbReference>
<evidence type="ECO:0000256" key="8">
    <source>
        <dbReference type="RuleBase" id="RU366044"/>
    </source>
</evidence>
<dbReference type="FunCoup" id="T1FM77">
    <property type="interactions" value="1075"/>
</dbReference>
<dbReference type="GO" id="GO:0016251">
    <property type="term" value="F:RNA polymerase II general transcription initiation factor activity"/>
    <property type="evidence" value="ECO:0000318"/>
    <property type="project" value="GO_Central"/>
</dbReference>
<dbReference type="eggNOG" id="KOG2393">
    <property type="taxonomic scope" value="Eukaryota"/>
</dbReference>
<dbReference type="Gene3D" id="1.10.10.10">
    <property type="entry name" value="Winged helix-like DNA-binding domain superfamily/Winged helix DNA-binding domain"/>
    <property type="match status" value="1"/>
</dbReference>
<dbReference type="PANTHER" id="PTHR13011:SF0">
    <property type="entry name" value="GENERAL TRANSCRIPTION FACTOR IIF SUBUNIT 1"/>
    <property type="match status" value="1"/>
</dbReference>
<feature type="compositionally biased region" description="Acidic residues" evidence="9">
    <location>
        <begin position="216"/>
        <end position="235"/>
    </location>
</feature>
<evidence type="ECO:0000256" key="3">
    <source>
        <dbReference type="ARBA" id="ARBA00023015"/>
    </source>
</evidence>
<dbReference type="InterPro" id="IPR008851">
    <property type="entry name" value="TFIIF-alpha"/>
</dbReference>
<protein>
    <recommendedName>
        <fullName evidence="8">Transcription initiation factor IIF subunit alpha</fullName>
    </recommendedName>
</protein>
<dbReference type="EnsemblMetazoa" id="HelroT184964">
    <property type="protein sequence ID" value="HelroP184964"/>
    <property type="gene ID" value="HelroG184964"/>
</dbReference>
<dbReference type="Pfam" id="PF05793">
    <property type="entry name" value="TFIIF_alpha"/>
    <property type="match status" value="1"/>
</dbReference>
<reference evidence="12" key="1">
    <citation type="submission" date="2012-12" db="EMBL/GenBank/DDBJ databases">
        <authorList>
            <person name="Hellsten U."/>
            <person name="Grimwood J."/>
            <person name="Chapman J.A."/>
            <person name="Shapiro H."/>
            <person name="Aerts A."/>
            <person name="Otillar R.P."/>
            <person name="Terry A.Y."/>
            <person name="Boore J.L."/>
            <person name="Simakov O."/>
            <person name="Marletaz F."/>
            <person name="Cho S.-J."/>
            <person name="Edsinger-Gonzales E."/>
            <person name="Havlak P."/>
            <person name="Kuo D.-H."/>
            <person name="Larsson T."/>
            <person name="Lv J."/>
            <person name="Arendt D."/>
            <person name="Savage R."/>
            <person name="Osoegawa K."/>
            <person name="de Jong P."/>
            <person name="Lindberg D.R."/>
            <person name="Seaver E.C."/>
            <person name="Weisblat D.A."/>
            <person name="Putnam N.H."/>
            <person name="Grigoriev I.V."/>
            <person name="Rokhsar D.S."/>
        </authorList>
    </citation>
    <scope>NUCLEOTIDE SEQUENCE</scope>
</reference>
<dbReference type="Proteomes" id="UP000015101">
    <property type="component" value="Unassembled WGS sequence"/>
</dbReference>
<dbReference type="HOGENOM" id="CLU_027572_2_0_1"/>
<feature type="compositionally biased region" description="Basic and acidic residues" evidence="9">
    <location>
        <begin position="295"/>
        <end position="306"/>
    </location>
</feature>
<dbReference type="STRING" id="6412.T1FM77"/>
<dbReference type="GO" id="GO:0001096">
    <property type="term" value="F:TFIIF-class transcription factor complex binding"/>
    <property type="evidence" value="ECO:0000318"/>
    <property type="project" value="GO_Central"/>
</dbReference>
<evidence type="ECO:0000313" key="11">
    <source>
        <dbReference type="EnsemblMetazoa" id="HelroP184964"/>
    </source>
</evidence>
<feature type="region of interest" description="Disordered" evidence="9">
    <location>
        <begin position="190"/>
        <end position="398"/>
    </location>
</feature>
<dbReference type="OrthoDB" id="76676at2759"/>
<evidence type="ECO:0000256" key="4">
    <source>
        <dbReference type="ARBA" id="ARBA00023125"/>
    </source>
</evidence>
<evidence type="ECO:0000256" key="1">
    <source>
        <dbReference type="ARBA" id="ARBA00004123"/>
    </source>
</evidence>
<reference evidence="11" key="3">
    <citation type="submission" date="2015-06" db="UniProtKB">
        <authorList>
            <consortium name="EnsemblMetazoa"/>
        </authorList>
    </citation>
    <scope>IDENTIFICATION</scope>
</reference>
<keyword evidence="5 8" id="KW-0804">Transcription</keyword>
<dbReference type="GeneID" id="20209926"/>
<dbReference type="EMBL" id="KB096742">
    <property type="protein sequence ID" value="ESO02021.1"/>
    <property type="molecule type" value="Genomic_DNA"/>
</dbReference>
<keyword evidence="4 8" id="KW-0238">DNA-binding</keyword>
<name>T1FM77_HELRO</name>
<evidence type="ECO:0000256" key="5">
    <source>
        <dbReference type="ARBA" id="ARBA00023163"/>
    </source>
</evidence>
<evidence type="ECO:0000313" key="12">
    <source>
        <dbReference type="Proteomes" id="UP000015101"/>
    </source>
</evidence>
<evidence type="ECO:0000256" key="9">
    <source>
        <dbReference type="SAM" id="MobiDB-lite"/>
    </source>
</evidence>
<evidence type="ECO:0000313" key="10">
    <source>
        <dbReference type="EMBL" id="ESO02021.1"/>
    </source>
</evidence>
<dbReference type="SUPFAM" id="SSF46785">
    <property type="entry name" value="Winged helix' DNA-binding domain"/>
    <property type="match status" value="1"/>
</dbReference>
<dbReference type="AlphaFoldDB" id="T1FM77"/>
<dbReference type="InterPro" id="IPR036388">
    <property type="entry name" value="WH-like_DNA-bd_sf"/>
</dbReference>
<comment type="function">
    <text evidence="7 8">TFIIF is a general transcription initiation factor that binds to RNA polymerase II and helps to recruit it to the initiation complex in collaboration with TFIIB. It promotes transcription elongation.</text>
</comment>
<keyword evidence="12" id="KW-1185">Reference proteome</keyword>
<dbReference type="PANTHER" id="PTHR13011">
    <property type="entry name" value="TFIIF-ALPHA"/>
    <property type="match status" value="1"/>
</dbReference>
<accession>T1FM77</accession>
<reference evidence="10 12" key="2">
    <citation type="journal article" date="2013" name="Nature">
        <title>Insights into bilaterian evolution from three spiralian genomes.</title>
        <authorList>
            <person name="Simakov O."/>
            <person name="Marletaz F."/>
            <person name="Cho S.J."/>
            <person name="Edsinger-Gonzales E."/>
            <person name="Havlak P."/>
            <person name="Hellsten U."/>
            <person name="Kuo D.H."/>
            <person name="Larsson T."/>
            <person name="Lv J."/>
            <person name="Arendt D."/>
            <person name="Savage R."/>
            <person name="Osoegawa K."/>
            <person name="de Jong P."/>
            <person name="Grimwood J."/>
            <person name="Chapman J.A."/>
            <person name="Shapiro H."/>
            <person name="Aerts A."/>
            <person name="Otillar R.P."/>
            <person name="Terry A.Y."/>
            <person name="Boore J.L."/>
            <person name="Grigoriev I.V."/>
            <person name="Lindberg D.R."/>
            <person name="Seaver E.C."/>
            <person name="Weisblat D.A."/>
            <person name="Putnam N.H."/>
            <person name="Rokhsar D.S."/>
        </authorList>
    </citation>
    <scope>NUCLEOTIDE SEQUENCE</scope>
</reference>
<dbReference type="GO" id="GO:0032968">
    <property type="term" value="P:positive regulation of transcription elongation by RNA polymerase II"/>
    <property type="evidence" value="ECO:0007669"/>
    <property type="project" value="InterPro"/>
</dbReference>
<evidence type="ECO:0000256" key="6">
    <source>
        <dbReference type="ARBA" id="ARBA00023242"/>
    </source>
</evidence>
<keyword evidence="6 8" id="KW-0539">Nucleus</keyword>
<evidence type="ECO:0000256" key="7">
    <source>
        <dbReference type="ARBA" id="ARBA00025232"/>
    </source>
</evidence>
<sequence length="513" mass="58029">MANHPPQSQGQCFSVCLAEADANKKFAVLKFPPSNKVDFTLCTAGAKLERENNLKEFKSAYDIDVLPKFGAGSEYGKEQREEARKKMYGIKIKKYDPQDQPWLLKLGSGKQIKRFRGTRNGGVTKNASYYIFMPMSDSKFIAQPVEEWYDFIPQAKYKALNAEEAEEEFSRRDRTLNHFAIMMKKRIDKHENDGNIEEGAGGKKSKKKDKSFLVSEFDEMSNEDDDLDSECEVDKDENANEGKPKKRGNKMKRSNLVKKRKGTDDEAEEESDEMDEGQEVDYMSGSSSDDEGMYDDGKRDEGDTYKDASVVEEEALRKLVNSDDDEDDEENKKDDDNEDDDIMENDKTKDGKAGRESDAESSSSSSDIDEENDQLHISGKSASAVKQTESDVSTVDLTNKKRKMDPLATSLLAKKVKLDSSLSQRTTQSFSSNSDASMEETLKRYLLRKPITPRDLLQKLHSKHNKINRLSKNQLEACLADILKKLNPEVNKIDGKMYLSLKPALTVSNNTEI</sequence>
<dbReference type="EMBL" id="AMQM01000775">
    <property type="status" value="NOT_ANNOTATED_CDS"/>
    <property type="molecule type" value="Genomic_DNA"/>
</dbReference>
<comment type="subcellular location">
    <subcellularLocation>
        <location evidence="1 8">Nucleus</location>
    </subcellularLocation>
</comment>
<organism evidence="11 12">
    <name type="scientific">Helobdella robusta</name>
    <name type="common">Californian leech</name>
    <dbReference type="NCBI Taxonomy" id="6412"/>
    <lineage>
        <taxon>Eukaryota</taxon>
        <taxon>Metazoa</taxon>
        <taxon>Spiralia</taxon>
        <taxon>Lophotrochozoa</taxon>
        <taxon>Annelida</taxon>
        <taxon>Clitellata</taxon>
        <taxon>Hirudinea</taxon>
        <taxon>Rhynchobdellida</taxon>
        <taxon>Glossiphoniidae</taxon>
        <taxon>Helobdella</taxon>
    </lineage>
</organism>
<dbReference type="KEGG" id="hro:HELRODRAFT_184964"/>